<organism evidence="1">
    <name type="scientific">Lepeophtheirus salmonis</name>
    <name type="common">Salmon louse</name>
    <name type="synonym">Caligus salmonis</name>
    <dbReference type="NCBI Taxonomy" id="72036"/>
    <lineage>
        <taxon>Eukaryota</taxon>
        <taxon>Metazoa</taxon>
        <taxon>Ecdysozoa</taxon>
        <taxon>Arthropoda</taxon>
        <taxon>Crustacea</taxon>
        <taxon>Multicrustacea</taxon>
        <taxon>Hexanauplia</taxon>
        <taxon>Copepoda</taxon>
        <taxon>Siphonostomatoida</taxon>
        <taxon>Caligidae</taxon>
        <taxon>Lepeophtheirus</taxon>
    </lineage>
</organism>
<sequence length="15" mass="1670">MIGDTQSEIIFSIES</sequence>
<name>A0A0K2VJX3_LEPSM</name>
<protein>
    <submittedName>
        <fullName evidence="1">Uncharacterized protein</fullName>
    </submittedName>
</protein>
<accession>A0A0K2VJX3</accession>
<dbReference type="EMBL" id="HACA01033402">
    <property type="protein sequence ID" value="CDW50763.1"/>
    <property type="molecule type" value="Transcribed_RNA"/>
</dbReference>
<proteinExistence type="predicted"/>
<reference evidence="1" key="1">
    <citation type="submission" date="2014-05" db="EMBL/GenBank/DDBJ databases">
        <authorList>
            <person name="Chronopoulou M."/>
        </authorList>
    </citation>
    <scope>NUCLEOTIDE SEQUENCE</scope>
    <source>
        <tissue evidence="1">Whole organism</tissue>
    </source>
</reference>
<evidence type="ECO:0000313" key="1">
    <source>
        <dbReference type="EMBL" id="CDW50763.1"/>
    </source>
</evidence>